<keyword evidence="3" id="KW-1185">Reference proteome</keyword>
<gene>
    <name evidence="2" type="ORF">SLS63_013687</name>
</gene>
<feature type="chain" id="PRO_5046223334" evidence="1">
    <location>
        <begin position="18"/>
        <end position="293"/>
    </location>
</feature>
<reference evidence="2 3" key="1">
    <citation type="submission" date="2024-02" db="EMBL/GenBank/DDBJ databases">
        <title>De novo assembly and annotation of 12 fungi associated with fruit tree decline syndrome in Ontario, Canada.</title>
        <authorList>
            <person name="Sulman M."/>
            <person name="Ellouze W."/>
            <person name="Ilyukhin E."/>
        </authorList>
    </citation>
    <scope>NUCLEOTIDE SEQUENCE [LARGE SCALE GENOMIC DNA]</scope>
    <source>
        <strain evidence="2 3">M169</strain>
    </source>
</reference>
<evidence type="ECO:0000313" key="3">
    <source>
        <dbReference type="Proteomes" id="UP001430848"/>
    </source>
</evidence>
<feature type="signal peptide" evidence="1">
    <location>
        <begin position="1"/>
        <end position="17"/>
    </location>
</feature>
<dbReference type="Proteomes" id="UP001430848">
    <property type="component" value="Unassembled WGS sequence"/>
</dbReference>
<name>A0ABR1NMR0_DIAER</name>
<sequence>MHSTIIIAAFLASVATSSPVSVTRSEATLPFTGDLALPKEYNSTAWVPGTVLKAHEVLLFGENRAEVVHQDVWTDLIEPQLNQLHAVDADATDNIISTRDEHWDEKRECQVITSAVTDKTENFVDWDVQMSPVVSPLKTAELSSQVQANIRFFKIHGVGTRTTVTVTQGYSVTNGLTVGAGLDYTFVKDVLKGALKIDYSHSWTTTYQAAMAYEVTPGYSGTIVTKPTVTRRSGRILKGCIGAQTSQGDFQATSHQEGQRGGLTWVQGNISLCQRQIADGAPLARCNGGGNFI</sequence>
<comment type="caution">
    <text evidence="2">The sequence shown here is derived from an EMBL/GenBank/DDBJ whole genome shotgun (WGS) entry which is preliminary data.</text>
</comment>
<evidence type="ECO:0000313" key="2">
    <source>
        <dbReference type="EMBL" id="KAK7707694.1"/>
    </source>
</evidence>
<keyword evidence="1" id="KW-0732">Signal</keyword>
<dbReference type="EMBL" id="JAKNSF020000198">
    <property type="protein sequence ID" value="KAK7707694.1"/>
    <property type="molecule type" value="Genomic_DNA"/>
</dbReference>
<accession>A0ABR1NMR0</accession>
<evidence type="ECO:0000256" key="1">
    <source>
        <dbReference type="SAM" id="SignalP"/>
    </source>
</evidence>
<proteinExistence type="predicted"/>
<protein>
    <submittedName>
        <fullName evidence="2">Uncharacterized protein</fullName>
    </submittedName>
</protein>
<organism evidence="2 3">
    <name type="scientific">Diaporthe eres</name>
    <name type="common">Phomopsis oblonga</name>
    <dbReference type="NCBI Taxonomy" id="83184"/>
    <lineage>
        <taxon>Eukaryota</taxon>
        <taxon>Fungi</taxon>
        <taxon>Dikarya</taxon>
        <taxon>Ascomycota</taxon>
        <taxon>Pezizomycotina</taxon>
        <taxon>Sordariomycetes</taxon>
        <taxon>Sordariomycetidae</taxon>
        <taxon>Diaporthales</taxon>
        <taxon>Diaporthaceae</taxon>
        <taxon>Diaporthe</taxon>
        <taxon>Diaporthe eres species complex</taxon>
    </lineage>
</organism>